<keyword evidence="5" id="KW-0520">NAD</keyword>
<dbReference type="Gene3D" id="3.40.50.720">
    <property type="entry name" value="NAD(P)-binding Rossmann-like Domain"/>
    <property type="match status" value="2"/>
</dbReference>
<dbReference type="InterPro" id="IPR007698">
    <property type="entry name" value="AlaDH/PNT_NAD(H)-bd"/>
</dbReference>
<keyword evidence="9" id="KW-1185">Reference proteome</keyword>
<evidence type="ECO:0000313" key="8">
    <source>
        <dbReference type="EMBL" id="EJK73607.1"/>
    </source>
</evidence>
<dbReference type="Proteomes" id="UP000266841">
    <property type="component" value="Unassembled WGS sequence"/>
</dbReference>
<dbReference type="Pfam" id="PF01262">
    <property type="entry name" value="AlaDh_PNT_C"/>
    <property type="match status" value="1"/>
</dbReference>
<keyword evidence="2" id="KW-0547">Nucleotide-binding</keyword>
<reference evidence="8 9" key="1">
    <citation type="journal article" date="2012" name="Genome Biol.">
        <title>Genome and low-iron response of an oceanic diatom adapted to chronic iron limitation.</title>
        <authorList>
            <person name="Lommer M."/>
            <person name="Specht M."/>
            <person name="Roy A.S."/>
            <person name="Kraemer L."/>
            <person name="Andreson R."/>
            <person name="Gutowska M.A."/>
            <person name="Wolf J."/>
            <person name="Bergner S.V."/>
            <person name="Schilhabel M.B."/>
            <person name="Klostermeier U.C."/>
            <person name="Beiko R.G."/>
            <person name="Rosenstiel P."/>
            <person name="Hippler M."/>
            <person name="Laroche J."/>
        </authorList>
    </citation>
    <scope>NUCLEOTIDE SEQUENCE [LARGE SCALE GENOMIC DNA]</scope>
    <source>
        <strain evidence="8 9">CCMP1005</strain>
    </source>
</reference>
<name>K0TNJ9_THAOC</name>
<dbReference type="SMART" id="SM01003">
    <property type="entry name" value="AlaDh_PNT_N"/>
    <property type="match status" value="1"/>
</dbReference>
<evidence type="ECO:0000256" key="2">
    <source>
        <dbReference type="ARBA" id="ARBA00022741"/>
    </source>
</evidence>
<comment type="catalytic activity">
    <reaction evidence="6">
        <text>NAD(+) + NADPH + H(+)(in) = NADH + NADP(+) + H(+)(out)</text>
        <dbReference type="Rhea" id="RHEA:47992"/>
        <dbReference type="ChEBI" id="CHEBI:15378"/>
        <dbReference type="ChEBI" id="CHEBI:57540"/>
        <dbReference type="ChEBI" id="CHEBI:57783"/>
        <dbReference type="ChEBI" id="CHEBI:57945"/>
        <dbReference type="ChEBI" id="CHEBI:58349"/>
        <dbReference type="EC" id="7.1.1.1"/>
    </reaction>
</comment>
<evidence type="ECO:0000256" key="4">
    <source>
        <dbReference type="ARBA" id="ARBA00022967"/>
    </source>
</evidence>
<dbReference type="EC" id="7.1.1.1" evidence="1"/>
<accession>K0TNJ9</accession>
<dbReference type="PANTHER" id="PTHR10160:SF19">
    <property type="entry name" value="PROTON-TRANSLOCATING NAD(P)(+) TRANSHYDROGENASE"/>
    <property type="match status" value="1"/>
</dbReference>
<dbReference type="EMBL" id="AGNL01004362">
    <property type="protein sequence ID" value="EJK73607.1"/>
    <property type="molecule type" value="Genomic_DNA"/>
</dbReference>
<dbReference type="AlphaFoldDB" id="K0TNJ9"/>
<comment type="caution">
    <text evidence="8">The sequence shown here is derived from an EMBL/GenBank/DDBJ whole genome shotgun (WGS) entry which is preliminary data.</text>
</comment>
<dbReference type="SUPFAM" id="SSF52283">
    <property type="entry name" value="Formate/glycerate dehydrogenase catalytic domain-like"/>
    <property type="match status" value="1"/>
</dbReference>
<feature type="domain" description="Alanine dehydrogenase/pyridine nucleotide transhydrogenase N-terminal" evidence="7">
    <location>
        <begin position="58"/>
        <end position="215"/>
    </location>
</feature>
<dbReference type="GO" id="GO:0050661">
    <property type="term" value="F:NADP binding"/>
    <property type="evidence" value="ECO:0007669"/>
    <property type="project" value="TreeGrafter"/>
</dbReference>
<keyword evidence="3" id="KW-0521">NADP</keyword>
<dbReference type="GO" id="GO:0006740">
    <property type="term" value="P:NADPH regeneration"/>
    <property type="evidence" value="ECO:0007669"/>
    <property type="project" value="TreeGrafter"/>
</dbReference>
<dbReference type="OrthoDB" id="195891at2759"/>
<evidence type="ECO:0000256" key="5">
    <source>
        <dbReference type="ARBA" id="ARBA00023027"/>
    </source>
</evidence>
<dbReference type="eggNOG" id="ENOG502QQ0A">
    <property type="taxonomic scope" value="Eukaryota"/>
</dbReference>
<evidence type="ECO:0000313" key="9">
    <source>
        <dbReference type="Proteomes" id="UP000266841"/>
    </source>
</evidence>
<keyword evidence="4" id="KW-1278">Translocase</keyword>
<sequence>MIRLASIRSACAVAKYGVRSTCRSRLVAPTSSPLATRSLSTKDAEKPKGIPYSKLTVGVPKETYPLEKRVAATPEVTNSNDFILFDSSGSTRNRCGAQSVSKLVKPGFSVLVEKGAGASSHFSDADYEAAGAKVVETGDVWKKSDIVMKIRPPTSEEVTQLEDRSIISFLYPGQNKELIQQLESQKSTAFAMDCIPRTLSRGQTYDSLSSQANITGYRAVIEASNEFGRFFAGQMTAAGKVPPAKVLVVGKFILFLFDASSLTAGLERDWSRRTGRNPNCEEYGRK</sequence>
<dbReference type="GO" id="GO:0005743">
    <property type="term" value="C:mitochondrial inner membrane"/>
    <property type="evidence" value="ECO:0007669"/>
    <property type="project" value="TreeGrafter"/>
</dbReference>
<dbReference type="Pfam" id="PF05222">
    <property type="entry name" value="AlaDh_PNT_N"/>
    <property type="match status" value="1"/>
</dbReference>
<organism evidence="8 9">
    <name type="scientific">Thalassiosira oceanica</name>
    <name type="common">Marine diatom</name>
    <dbReference type="NCBI Taxonomy" id="159749"/>
    <lineage>
        <taxon>Eukaryota</taxon>
        <taxon>Sar</taxon>
        <taxon>Stramenopiles</taxon>
        <taxon>Ochrophyta</taxon>
        <taxon>Bacillariophyta</taxon>
        <taxon>Coscinodiscophyceae</taxon>
        <taxon>Thalassiosirophycidae</taxon>
        <taxon>Thalassiosirales</taxon>
        <taxon>Thalassiosiraceae</taxon>
        <taxon>Thalassiosira</taxon>
    </lineage>
</organism>
<dbReference type="GO" id="GO:0008750">
    <property type="term" value="F:proton-translocating NAD(P)+ transhydrogenase activity"/>
    <property type="evidence" value="ECO:0007669"/>
    <property type="project" value="UniProtKB-EC"/>
</dbReference>
<dbReference type="InterPro" id="IPR007886">
    <property type="entry name" value="AlaDH/PNT_N"/>
</dbReference>
<protein>
    <recommendedName>
        <fullName evidence="1">proton-translocating NAD(P)(+) transhydrogenase</fullName>
        <ecNumber evidence="1">7.1.1.1</ecNumber>
    </recommendedName>
</protein>
<dbReference type="PANTHER" id="PTHR10160">
    <property type="entry name" value="NAD(P) TRANSHYDROGENASE"/>
    <property type="match status" value="1"/>
</dbReference>
<evidence type="ECO:0000256" key="6">
    <source>
        <dbReference type="ARBA" id="ARBA00048202"/>
    </source>
</evidence>
<evidence type="ECO:0000256" key="3">
    <source>
        <dbReference type="ARBA" id="ARBA00022857"/>
    </source>
</evidence>
<evidence type="ECO:0000256" key="1">
    <source>
        <dbReference type="ARBA" id="ARBA00012943"/>
    </source>
</evidence>
<gene>
    <name evidence="8" type="ORF">THAOC_04760</name>
</gene>
<proteinExistence type="predicted"/>
<evidence type="ECO:0000259" key="7">
    <source>
        <dbReference type="SMART" id="SM01003"/>
    </source>
</evidence>